<evidence type="ECO:0000256" key="2">
    <source>
        <dbReference type="ARBA" id="ARBA00023315"/>
    </source>
</evidence>
<proteinExistence type="predicted"/>
<dbReference type="PROSITE" id="PS51186">
    <property type="entry name" value="GNAT"/>
    <property type="match status" value="1"/>
</dbReference>
<dbReference type="GO" id="GO:0016747">
    <property type="term" value="F:acyltransferase activity, transferring groups other than amino-acyl groups"/>
    <property type="evidence" value="ECO:0007669"/>
    <property type="project" value="InterPro"/>
</dbReference>
<accession>I4ENC9</accession>
<dbReference type="Proteomes" id="UP000004221">
    <property type="component" value="Unassembled WGS sequence"/>
</dbReference>
<comment type="caution">
    <text evidence="4">The sequence shown here is derived from an EMBL/GenBank/DDBJ whole genome shotgun (WGS) entry which is preliminary data.</text>
</comment>
<dbReference type="PANTHER" id="PTHR43877">
    <property type="entry name" value="AMINOALKYLPHOSPHONATE N-ACETYLTRANSFERASE-RELATED-RELATED"/>
    <property type="match status" value="1"/>
</dbReference>
<name>I4ENC9_9BACT</name>
<gene>
    <name evidence="4" type="ORF">NITHO_850005</name>
</gene>
<dbReference type="SUPFAM" id="SSF55729">
    <property type="entry name" value="Acyl-CoA N-acyltransferases (Nat)"/>
    <property type="match status" value="1"/>
</dbReference>
<dbReference type="RefSeq" id="WP_008481873.1">
    <property type="nucleotide sequence ID" value="NZ_CAGS01000721.1"/>
</dbReference>
<dbReference type="InterPro" id="IPR016181">
    <property type="entry name" value="Acyl_CoA_acyltransferase"/>
</dbReference>
<organism evidence="4 5">
    <name type="scientific">Nitrolancea hollandica Lb</name>
    <dbReference type="NCBI Taxonomy" id="1129897"/>
    <lineage>
        <taxon>Bacteria</taxon>
        <taxon>Pseudomonadati</taxon>
        <taxon>Thermomicrobiota</taxon>
        <taxon>Thermomicrobia</taxon>
        <taxon>Sphaerobacterales</taxon>
        <taxon>Sphaerobacterineae</taxon>
        <taxon>Sphaerobacteraceae</taxon>
        <taxon>Nitrolancea</taxon>
    </lineage>
</organism>
<sequence length="160" mass="18001">MTAETAAEQTTDQDAVRTWVVESPDEMRDVYAIREEVFVGEQGLTGNVRNDPDDRYSVHVLAAVGDRIVGTGRAYFIGDQAQIAWVAVLRPYRRRGVGWAIMQRLLEVCSAQGVRVVTLNAQTHALSFYEALGFEPLGRRFTMSHIEHQPMILDWTVPLP</sequence>
<reference evidence="4 5" key="1">
    <citation type="journal article" date="2012" name="ISME J.">
        <title>Nitrification expanded: discovery, physiology and genomics of a nitrite-oxidizing bacterium from the phylum Chloroflexi.</title>
        <authorList>
            <person name="Sorokin D.Y."/>
            <person name="Lucker S."/>
            <person name="Vejmelkova D."/>
            <person name="Kostrikina N.A."/>
            <person name="Kleerebezem R."/>
            <person name="Rijpstra W.I."/>
            <person name="Damste J.S."/>
            <person name="Le Paslier D."/>
            <person name="Muyzer G."/>
            <person name="Wagner M."/>
            <person name="van Loosdrecht M.C."/>
            <person name="Daims H."/>
        </authorList>
    </citation>
    <scope>NUCLEOTIDE SEQUENCE [LARGE SCALE GENOMIC DNA]</scope>
    <source>
        <strain evidence="5">none</strain>
    </source>
</reference>
<dbReference type="CDD" id="cd04301">
    <property type="entry name" value="NAT_SF"/>
    <property type="match status" value="1"/>
</dbReference>
<evidence type="ECO:0000313" key="5">
    <source>
        <dbReference type="Proteomes" id="UP000004221"/>
    </source>
</evidence>
<keyword evidence="5" id="KW-1185">Reference proteome</keyword>
<dbReference type="InterPro" id="IPR000182">
    <property type="entry name" value="GNAT_dom"/>
</dbReference>
<evidence type="ECO:0000256" key="1">
    <source>
        <dbReference type="ARBA" id="ARBA00022679"/>
    </source>
</evidence>
<evidence type="ECO:0000313" key="4">
    <source>
        <dbReference type="EMBL" id="CCF86192.1"/>
    </source>
</evidence>
<evidence type="ECO:0000259" key="3">
    <source>
        <dbReference type="PROSITE" id="PS51186"/>
    </source>
</evidence>
<dbReference type="Gene3D" id="3.40.630.30">
    <property type="match status" value="1"/>
</dbReference>
<keyword evidence="1 4" id="KW-0808">Transferase</keyword>
<protein>
    <submittedName>
        <fullName evidence="4">GCN5-related N-acetyltransferase</fullName>
    </submittedName>
</protein>
<keyword evidence="2" id="KW-0012">Acyltransferase</keyword>
<feature type="domain" description="N-acetyltransferase" evidence="3">
    <location>
        <begin position="17"/>
        <end position="156"/>
    </location>
</feature>
<dbReference type="InterPro" id="IPR050832">
    <property type="entry name" value="Bact_Acetyltransf"/>
</dbReference>
<dbReference type="EMBL" id="CAGS01000721">
    <property type="protein sequence ID" value="CCF86192.1"/>
    <property type="molecule type" value="Genomic_DNA"/>
</dbReference>
<dbReference type="AlphaFoldDB" id="I4ENC9"/>
<dbReference type="Pfam" id="PF13673">
    <property type="entry name" value="Acetyltransf_10"/>
    <property type="match status" value="1"/>
</dbReference>